<dbReference type="PANTHER" id="PTHR45527">
    <property type="entry name" value="NONRIBOSOMAL PEPTIDE SYNTHETASE"/>
    <property type="match status" value="1"/>
</dbReference>
<sequence>MLTFIDIIQRNAAVQPEKAAYIFLADGEREEARLTFRQLQQQCEQMAGQLLRRVAPGARVLLVMPQGKDYVLAFYACLRAGLVAVPAYPPRAGRHALERLERMVADCMPDLLLTSQQLLDRLGDNLFAPLTERFACPVLALEALAGETTGGPLPDRIDGRQIAFLQYTSGSSGDPKGVMVSHANLLANQRLIQRAFGHTSDSVVVGWLPLFHDMGLIGNLLQPFFVGGTSVLMTPAAFVQQPVRWLRAIAAYRAHSSGGPNFAYRLCAEKISEEQLQGLDLSSWKVAFNGAEKVQADTLKAFARRTAPCGFRFDSFFPCYGMAETTLFVSGATGQVRLFPADTEALANDRYVPRAGAPELVGVGGPEDPGMVAIVDAHGHRLPPDHVGELWVRHPSVALGYWGREDLSATTFHASLEAEHGRWLRTGDRGFLHDGELVITGRIKEMIILRGRNYYPQDIEETVRLASPELQADSGAVFSIEQDGEEQLVVVQEVRRGAVRGLDVPALTARIRQRIAQAHELAVFDVVLIQPLSMLKTSSGKNQRLAMKAAYLANQLKVVTSAAPGRVPHPAAQPGGLAAQLAVLLEQIAGHGAGHDVQQFALDSIRMLELQHQIERRFGARLDLVDMLAADSVPALAALLEARLASAPAPGGHGPAAAEEGAHDDAPPVLAANQQGIWIDQLAHPGSTRHLLAAAFRLDHGPDAAAIAGIVAQQLQRHAQLRVRFALQAGAIVPTYGSGAGAFTCHPETAPEAVDAALHALLSRPMASSDESLYQVHCWPSAPAQVTVLLLVHHALADAASVQQLALELAGAPVRSSAPYRQFALAHVARPEVRTAQAEPEPLNLPRELGLDAACSGHAASHAFPLDAAAGSAVAMLAARCKTTVHHVLQAAFAIVLSRYAQQDTVHVGMPVSLRRNADFAQTVGYFIAPQGLDYNVAGADSFAGLLDASRPAFYRKLEQAVPAGKPYQAMFTYLKAAAGVAPGWLCGAGGETLALHDAVLTSVPLPAPGLQSELDLTIADGAGVMAGRLVYPADTWPPETAAQFAADWVRLLAVLCDAPDAPLWQCRTSAPPACAVRQAAPDAAPGLLDAIAAHAHSDLVAVRCRAHQLSYRQLWRRSGTLAAALRRHGAGPEVTIAIDMQASVFRLVAILAVLRAGAAYVPLDLRYPAERKRFILHASGARLLLTDTMQPELAGAAEQWDQGAMDALPPADFPAMQYPAQRLAYVIFTSGSTGQPKGVAVTWANIEQLYRWTRRVYAPADFAHVLAATSPCFDISVFELLMPLAVGGCVSVLDSVLDIGDLPEAATISLLNSVPSAVEALLDNDLLPPALAVANLAGEPLSRHLVARLRARGVGRIHNLYGPSEDTVYSTWAEVGASAGKPLIGQPIDDTQAYLLDRWLNPVPHGAIGELYLGGPGVSRGYLTSSSQSAERFLPDPFTDSPGQRMYRTGDLVRQQRDGALEFIGRADTQTKLRGQRIELEEIESHLAALPDVEQAVVAVQGAQISACVVARGGRFDPAAAHDALARQLPPYMLPARYTVLAELPRLLNGKVDRKALPVSIDTGAFQAPRPGIEQRLADIWRTVLQCGPVSRDAGFFELGGHSLLMLKVKHAVETEWQVQITVSDLMSIRTVADLAQLIADQQAAARTLGALIDDNTATAQDEFVL</sequence>
<comment type="caution">
    <text evidence="7">The sequence shown here is derived from an EMBL/GenBank/DDBJ whole genome shotgun (WGS) entry which is preliminary data.</text>
</comment>
<dbReference type="PROSITE" id="PS00455">
    <property type="entry name" value="AMP_BINDING"/>
    <property type="match status" value="2"/>
</dbReference>
<dbReference type="SUPFAM" id="SSF47336">
    <property type="entry name" value="ACP-like"/>
    <property type="match status" value="2"/>
</dbReference>
<evidence type="ECO:0000256" key="2">
    <source>
        <dbReference type="ARBA" id="ARBA00022450"/>
    </source>
</evidence>
<dbReference type="InterPro" id="IPR042099">
    <property type="entry name" value="ANL_N_sf"/>
</dbReference>
<dbReference type="Gene3D" id="1.10.1200.10">
    <property type="entry name" value="ACP-like"/>
    <property type="match status" value="1"/>
</dbReference>
<evidence type="ECO:0000256" key="5">
    <source>
        <dbReference type="ARBA" id="ARBA00023098"/>
    </source>
</evidence>
<evidence type="ECO:0000256" key="4">
    <source>
        <dbReference type="ARBA" id="ARBA00022832"/>
    </source>
</evidence>
<dbReference type="Gene3D" id="2.30.38.10">
    <property type="entry name" value="Luciferase, Domain 3"/>
    <property type="match status" value="1"/>
</dbReference>
<keyword evidence="3" id="KW-0597">Phosphoprotein</keyword>
<evidence type="ECO:0000256" key="3">
    <source>
        <dbReference type="ARBA" id="ARBA00022553"/>
    </source>
</evidence>
<dbReference type="InterPro" id="IPR020845">
    <property type="entry name" value="AMP-binding_CS"/>
</dbReference>
<dbReference type="EMBL" id="WKJJ01000005">
    <property type="protein sequence ID" value="MRV71998.1"/>
    <property type="molecule type" value="Genomic_DNA"/>
</dbReference>
<dbReference type="GO" id="GO:0008610">
    <property type="term" value="P:lipid biosynthetic process"/>
    <property type="evidence" value="ECO:0007669"/>
    <property type="project" value="InterPro"/>
</dbReference>
<dbReference type="GO" id="GO:0044550">
    <property type="term" value="P:secondary metabolite biosynthetic process"/>
    <property type="evidence" value="ECO:0007669"/>
    <property type="project" value="TreeGrafter"/>
</dbReference>
<dbReference type="Pfam" id="PF00668">
    <property type="entry name" value="Condensation"/>
    <property type="match status" value="1"/>
</dbReference>
<dbReference type="Pfam" id="PF13193">
    <property type="entry name" value="AMP-binding_C"/>
    <property type="match status" value="1"/>
</dbReference>
<dbReference type="InterPro" id="IPR025110">
    <property type="entry name" value="AMP-bd_C"/>
</dbReference>
<dbReference type="FunFam" id="3.40.50.12780:FF:000013">
    <property type="entry name" value="Long-chain-fatty-acid--AMP ligase FadD32"/>
    <property type="match status" value="1"/>
</dbReference>
<dbReference type="InterPro" id="IPR040097">
    <property type="entry name" value="FAAL/FAAC"/>
</dbReference>
<keyword evidence="4" id="KW-0276">Fatty acid metabolism</keyword>
<evidence type="ECO:0000259" key="6">
    <source>
        <dbReference type="PROSITE" id="PS50075"/>
    </source>
</evidence>
<dbReference type="SUPFAM" id="SSF56801">
    <property type="entry name" value="Acetyl-CoA synthetase-like"/>
    <property type="match status" value="2"/>
</dbReference>
<dbReference type="Proteomes" id="UP000446768">
    <property type="component" value="Unassembled WGS sequence"/>
</dbReference>
<dbReference type="Pfam" id="PF00550">
    <property type="entry name" value="PP-binding"/>
    <property type="match status" value="2"/>
</dbReference>
<gene>
    <name evidence="7" type="ORF">GJ700_09765</name>
</gene>
<dbReference type="InterPro" id="IPR009081">
    <property type="entry name" value="PP-bd_ACP"/>
</dbReference>
<proteinExistence type="inferred from homology"/>
<dbReference type="Pfam" id="PF00501">
    <property type="entry name" value="AMP-binding"/>
    <property type="match status" value="2"/>
</dbReference>
<dbReference type="Gene3D" id="3.40.50.980">
    <property type="match status" value="2"/>
</dbReference>
<evidence type="ECO:0000256" key="1">
    <source>
        <dbReference type="ARBA" id="ARBA00006432"/>
    </source>
</evidence>
<dbReference type="CDD" id="cd05931">
    <property type="entry name" value="FAAL"/>
    <property type="match status" value="1"/>
</dbReference>
<dbReference type="GO" id="GO:0043041">
    <property type="term" value="P:amino acid activation for nonribosomal peptide biosynthetic process"/>
    <property type="evidence" value="ECO:0007669"/>
    <property type="project" value="TreeGrafter"/>
</dbReference>
<dbReference type="GO" id="GO:0003824">
    <property type="term" value="F:catalytic activity"/>
    <property type="evidence" value="ECO:0007669"/>
    <property type="project" value="InterPro"/>
</dbReference>
<dbReference type="GO" id="GO:0071766">
    <property type="term" value="P:Actinobacterium-type cell wall biogenesis"/>
    <property type="evidence" value="ECO:0007669"/>
    <property type="project" value="UniProtKB-ARBA"/>
</dbReference>
<accession>A0A7X2ILL9</accession>
<comment type="similarity">
    <text evidence="1">Belongs to the ATP-dependent AMP-binding enzyme family.</text>
</comment>
<dbReference type="Pfam" id="PF23024">
    <property type="entry name" value="AMP-dom_DIP2-like"/>
    <property type="match status" value="1"/>
</dbReference>
<dbReference type="Gene3D" id="3.40.50.12780">
    <property type="entry name" value="N-terminal domain of ligase-like"/>
    <property type="match status" value="1"/>
</dbReference>
<keyword evidence="8" id="KW-1185">Reference proteome</keyword>
<dbReference type="Gene3D" id="3.30.300.30">
    <property type="match status" value="2"/>
</dbReference>
<dbReference type="PROSITE" id="PS50075">
    <property type="entry name" value="CARRIER"/>
    <property type="match status" value="1"/>
</dbReference>
<feature type="domain" description="Carrier" evidence="6">
    <location>
        <begin position="1569"/>
        <end position="1644"/>
    </location>
</feature>
<dbReference type="SMART" id="SM00823">
    <property type="entry name" value="PKS_PP"/>
    <property type="match status" value="2"/>
</dbReference>
<dbReference type="GO" id="GO:0031177">
    <property type="term" value="F:phosphopantetheine binding"/>
    <property type="evidence" value="ECO:0007669"/>
    <property type="project" value="InterPro"/>
</dbReference>
<dbReference type="InterPro" id="IPR045851">
    <property type="entry name" value="AMP-bd_C_sf"/>
</dbReference>
<name>A0A7X2ILL9_9BURK</name>
<dbReference type="NCBIfam" id="TIGR01733">
    <property type="entry name" value="AA-adenyl-dom"/>
    <property type="match status" value="1"/>
</dbReference>
<dbReference type="RefSeq" id="WP_154373113.1">
    <property type="nucleotide sequence ID" value="NZ_WKJJ01000005.1"/>
</dbReference>
<dbReference type="Gene3D" id="3.30.559.10">
    <property type="entry name" value="Chloramphenicol acetyltransferase-like domain"/>
    <property type="match status" value="1"/>
</dbReference>
<dbReference type="FunFam" id="2.30.38.10:FF:000001">
    <property type="entry name" value="Non-ribosomal peptide synthetase PvdI"/>
    <property type="match status" value="1"/>
</dbReference>
<dbReference type="GO" id="GO:0005737">
    <property type="term" value="C:cytoplasm"/>
    <property type="evidence" value="ECO:0007669"/>
    <property type="project" value="TreeGrafter"/>
</dbReference>
<dbReference type="InterPro" id="IPR010071">
    <property type="entry name" value="AA_adenyl_dom"/>
</dbReference>
<dbReference type="SUPFAM" id="SSF52777">
    <property type="entry name" value="CoA-dependent acyltransferases"/>
    <property type="match status" value="2"/>
</dbReference>
<dbReference type="GO" id="GO:0006631">
    <property type="term" value="P:fatty acid metabolic process"/>
    <property type="evidence" value="ECO:0007669"/>
    <property type="project" value="UniProtKB-KW"/>
</dbReference>
<dbReference type="InterPro" id="IPR036736">
    <property type="entry name" value="ACP-like_sf"/>
</dbReference>
<protein>
    <submittedName>
        <fullName evidence="7">Amino acid adenylation domain-containing protein</fullName>
    </submittedName>
</protein>
<dbReference type="PANTHER" id="PTHR45527:SF1">
    <property type="entry name" value="FATTY ACID SYNTHASE"/>
    <property type="match status" value="1"/>
</dbReference>
<reference evidence="7 8" key="1">
    <citation type="submission" date="2019-11" db="EMBL/GenBank/DDBJ databases">
        <title>Novel species isolated from a subtropical stream in China.</title>
        <authorList>
            <person name="Lu H."/>
        </authorList>
    </citation>
    <scope>NUCLEOTIDE SEQUENCE [LARGE SCALE GENOMIC DNA]</scope>
    <source>
        <strain evidence="7 8">FT92W</strain>
    </source>
</reference>
<dbReference type="Gene3D" id="3.30.559.30">
    <property type="entry name" value="Nonribosomal peptide synthetase, condensation domain"/>
    <property type="match status" value="1"/>
</dbReference>
<dbReference type="InterPro" id="IPR023213">
    <property type="entry name" value="CAT-like_dom_sf"/>
</dbReference>
<dbReference type="InterPro" id="IPR000873">
    <property type="entry name" value="AMP-dep_synth/lig_dom"/>
</dbReference>
<organism evidence="7 8">
    <name type="scientific">Pseudoduganella rivuli</name>
    <dbReference type="NCBI Taxonomy" id="2666085"/>
    <lineage>
        <taxon>Bacteria</taxon>
        <taxon>Pseudomonadati</taxon>
        <taxon>Pseudomonadota</taxon>
        <taxon>Betaproteobacteria</taxon>
        <taxon>Burkholderiales</taxon>
        <taxon>Oxalobacteraceae</taxon>
        <taxon>Telluria group</taxon>
        <taxon>Pseudoduganella</taxon>
    </lineage>
</organism>
<dbReference type="InterPro" id="IPR020806">
    <property type="entry name" value="PKS_PP-bd"/>
</dbReference>
<keyword evidence="5" id="KW-0443">Lipid metabolism</keyword>
<keyword evidence="2" id="KW-0596">Phosphopantetheine</keyword>
<evidence type="ECO:0000313" key="8">
    <source>
        <dbReference type="Proteomes" id="UP000446768"/>
    </source>
</evidence>
<evidence type="ECO:0000313" key="7">
    <source>
        <dbReference type="EMBL" id="MRV71998.1"/>
    </source>
</evidence>
<dbReference type="InterPro" id="IPR001242">
    <property type="entry name" value="Condensation_dom"/>
</dbReference>